<dbReference type="PROSITE" id="PS00280">
    <property type="entry name" value="BPTI_KUNITZ_1"/>
    <property type="match status" value="1"/>
</dbReference>
<proteinExistence type="predicted"/>
<dbReference type="FunFam" id="4.10.410.10:FF:000020">
    <property type="entry name" value="Collagen, type VI, alpha 3"/>
    <property type="match status" value="1"/>
</dbReference>
<dbReference type="STRING" id="51031.W2TFG4"/>
<keyword evidence="1" id="KW-0646">Protease inhibitor</keyword>
<dbReference type="PANTHER" id="PTHR10083">
    <property type="entry name" value="KUNITZ-TYPE PROTEASE INHIBITOR-RELATED"/>
    <property type="match status" value="1"/>
</dbReference>
<dbReference type="InterPro" id="IPR036880">
    <property type="entry name" value="Kunitz_BPTI_sf"/>
</dbReference>
<evidence type="ECO:0000313" key="7">
    <source>
        <dbReference type="Proteomes" id="UP000053676"/>
    </source>
</evidence>
<name>W2TFG4_NECAM</name>
<evidence type="ECO:0000256" key="2">
    <source>
        <dbReference type="ARBA" id="ARBA00022900"/>
    </source>
</evidence>
<evidence type="ECO:0000256" key="3">
    <source>
        <dbReference type="ARBA" id="ARBA00023157"/>
    </source>
</evidence>
<evidence type="ECO:0000313" key="6">
    <source>
        <dbReference type="EMBL" id="ETN80324.1"/>
    </source>
</evidence>
<dbReference type="Proteomes" id="UP000053676">
    <property type="component" value="Unassembled WGS sequence"/>
</dbReference>
<protein>
    <submittedName>
        <fullName evidence="6">Kunitz/Bovine pancreatic trypsin inhibitor domain protein</fullName>
    </submittedName>
</protein>
<sequence length="87" mass="10304">MEHKILLPATRPNSRRDDGEVEDVKQQVVKWAWNPVEERCEPFYYGGCGGNGNRFETQQKCLDECWNNHVDEEHKKKPEPRCIKYIV</sequence>
<gene>
    <name evidence="6" type="ORF">NECAME_09262</name>
</gene>
<dbReference type="PROSITE" id="PS50279">
    <property type="entry name" value="BPTI_KUNITZ_2"/>
    <property type="match status" value="1"/>
</dbReference>
<dbReference type="SMART" id="SM00131">
    <property type="entry name" value="KU"/>
    <property type="match status" value="1"/>
</dbReference>
<dbReference type="GO" id="GO:0004867">
    <property type="term" value="F:serine-type endopeptidase inhibitor activity"/>
    <property type="evidence" value="ECO:0007669"/>
    <property type="project" value="UniProtKB-KW"/>
</dbReference>
<keyword evidence="3" id="KW-1015">Disulfide bond</keyword>
<evidence type="ECO:0000256" key="1">
    <source>
        <dbReference type="ARBA" id="ARBA00022690"/>
    </source>
</evidence>
<keyword evidence="7" id="KW-1185">Reference proteome</keyword>
<dbReference type="SUPFAM" id="SSF57362">
    <property type="entry name" value="BPTI-like"/>
    <property type="match status" value="1"/>
</dbReference>
<dbReference type="InterPro" id="IPR002223">
    <property type="entry name" value="Kunitz_BPTI"/>
</dbReference>
<keyword evidence="2" id="KW-0722">Serine protease inhibitor</keyword>
<dbReference type="PANTHER" id="PTHR10083:SF374">
    <property type="entry name" value="BPTI_KUNITZ INHIBITOR DOMAIN-CONTAINING PROTEIN"/>
    <property type="match status" value="1"/>
</dbReference>
<evidence type="ECO:0000256" key="4">
    <source>
        <dbReference type="SAM" id="MobiDB-lite"/>
    </source>
</evidence>
<dbReference type="OrthoDB" id="5832125at2759"/>
<feature type="domain" description="BPTI/Kunitz inhibitor" evidence="5">
    <location>
        <begin position="17"/>
        <end position="65"/>
    </location>
</feature>
<reference evidence="7" key="1">
    <citation type="journal article" date="2014" name="Nat. Genet.">
        <title>Genome of the human hookworm Necator americanus.</title>
        <authorList>
            <person name="Tang Y.T."/>
            <person name="Gao X."/>
            <person name="Rosa B.A."/>
            <person name="Abubucker S."/>
            <person name="Hallsworth-Pepin K."/>
            <person name="Martin J."/>
            <person name="Tyagi R."/>
            <person name="Heizer E."/>
            <person name="Zhang X."/>
            <person name="Bhonagiri-Palsikar V."/>
            <person name="Minx P."/>
            <person name="Warren W.C."/>
            <person name="Wang Q."/>
            <person name="Zhan B."/>
            <person name="Hotez P.J."/>
            <person name="Sternberg P.W."/>
            <person name="Dougall A."/>
            <person name="Gaze S.T."/>
            <person name="Mulvenna J."/>
            <person name="Sotillo J."/>
            <person name="Ranganathan S."/>
            <person name="Rabelo E.M."/>
            <person name="Wilson R.K."/>
            <person name="Felgner P.L."/>
            <person name="Bethony J."/>
            <person name="Hawdon J.M."/>
            <person name="Gasser R.B."/>
            <person name="Loukas A."/>
            <person name="Mitreva M."/>
        </authorList>
    </citation>
    <scope>NUCLEOTIDE SEQUENCE [LARGE SCALE GENOMIC DNA]</scope>
</reference>
<dbReference type="Pfam" id="PF00014">
    <property type="entry name" value="Kunitz_BPTI"/>
    <property type="match status" value="1"/>
</dbReference>
<accession>W2TFG4</accession>
<dbReference type="InterPro" id="IPR020901">
    <property type="entry name" value="Prtase_inh_Kunz-CS"/>
</dbReference>
<dbReference type="PRINTS" id="PR00759">
    <property type="entry name" value="BASICPTASE"/>
</dbReference>
<organism evidence="6 7">
    <name type="scientific">Necator americanus</name>
    <name type="common">Human hookworm</name>
    <dbReference type="NCBI Taxonomy" id="51031"/>
    <lineage>
        <taxon>Eukaryota</taxon>
        <taxon>Metazoa</taxon>
        <taxon>Ecdysozoa</taxon>
        <taxon>Nematoda</taxon>
        <taxon>Chromadorea</taxon>
        <taxon>Rhabditida</taxon>
        <taxon>Rhabditina</taxon>
        <taxon>Rhabditomorpha</taxon>
        <taxon>Strongyloidea</taxon>
        <taxon>Ancylostomatidae</taxon>
        <taxon>Bunostominae</taxon>
        <taxon>Necator</taxon>
    </lineage>
</organism>
<dbReference type="KEGG" id="nai:NECAME_09262"/>
<dbReference type="EMBL" id="KI659137">
    <property type="protein sequence ID" value="ETN80324.1"/>
    <property type="molecule type" value="Genomic_DNA"/>
</dbReference>
<dbReference type="Gene3D" id="4.10.410.10">
    <property type="entry name" value="Pancreatic trypsin inhibitor Kunitz domain"/>
    <property type="match status" value="1"/>
</dbReference>
<feature type="region of interest" description="Disordered" evidence="4">
    <location>
        <begin position="1"/>
        <end position="21"/>
    </location>
</feature>
<dbReference type="AlphaFoldDB" id="W2TFG4"/>
<dbReference type="InterPro" id="IPR050098">
    <property type="entry name" value="TFPI/VKTCI-like"/>
</dbReference>
<evidence type="ECO:0000259" key="5">
    <source>
        <dbReference type="PROSITE" id="PS50279"/>
    </source>
</evidence>
<dbReference type="GO" id="GO:0005615">
    <property type="term" value="C:extracellular space"/>
    <property type="evidence" value="ECO:0007669"/>
    <property type="project" value="TreeGrafter"/>
</dbReference>